<sequence>MDSNGKINKRTKQLFNIPINSQKPNIGPVTISADLKNRLQNFLSESEKIPMPENAEENKFIEFVNTDKEEGNTDDDTSDSDSEQEKESSDVIDIPKDVVMDLYVPKDDNKEILLIEELDDK</sequence>
<keyword evidence="2" id="KW-1185">Reference proteome</keyword>
<evidence type="ECO:0000313" key="3">
    <source>
        <dbReference type="WBParaSite" id="PTRK_0001232900.1"/>
    </source>
</evidence>
<dbReference type="Proteomes" id="UP000038045">
    <property type="component" value="Unplaced"/>
</dbReference>
<evidence type="ECO:0000256" key="1">
    <source>
        <dbReference type="SAM" id="MobiDB-lite"/>
    </source>
</evidence>
<accession>A0A0N4ZUR6</accession>
<feature type="compositionally biased region" description="Basic and acidic residues" evidence="1">
    <location>
        <begin position="83"/>
        <end position="93"/>
    </location>
</feature>
<feature type="compositionally biased region" description="Acidic residues" evidence="1">
    <location>
        <begin position="72"/>
        <end position="82"/>
    </location>
</feature>
<evidence type="ECO:0000313" key="2">
    <source>
        <dbReference type="Proteomes" id="UP000038045"/>
    </source>
</evidence>
<name>A0A0N4ZUR6_PARTI</name>
<feature type="region of interest" description="Disordered" evidence="1">
    <location>
        <begin position="1"/>
        <end position="25"/>
    </location>
</feature>
<protein>
    <submittedName>
        <fullName evidence="3">Uncharacterized protein</fullName>
    </submittedName>
</protein>
<dbReference type="AlphaFoldDB" id="A0A0N4ZUR6"/>
<feature type="compositionally biased region" description="Basic and acidic residues" evidence="1">
    <location>
        <begin position="46"/>
        <end position="71"/>
    </location>
</feature>
<reference evidence="3" key="1">
    <citation type="submission" date="2017-02" db="UniProtKB">
        <authorList>
            <consortium name="WormBaseParasite"/>
        </authorList>
    </citation>
    <scope>IDENTIFICATION</scope>
</reference>
<organism evidence="2 3">
    <name type="scientific">Parastrongyloides trichosuri</name>
    <name type="common">Possum-specific nematode worm</name>
    <dbReference type="NCBI Taxonomy" id="131310"/>
    <lineage>
        <taxon>Eukaryota</taxon>
        <taxon>Metazoa</taxon>
        <taxon>Ecdysozoa</taxon>
        <taxon>Nematoda</taxon>
        <taxon>Chromadorea</taxon>
        <taxon>Rhabditida</taxon>
        <taxon>Tylenchina</taxon>
        <taxon>Panagrolaimomorpha</taxon>
        <taxon>Strongyloidoidea</taxon>
        <taxon>Strongyloididae</taxon>
        <taxon>Parastrongyloides</taxon>
    </lineage>
</organism>
<proteinExistence type="predicted"/>
<dbReference type="WBParaSite" id="PTRK_0001232900.1">
    <property type="protein sequence ID" value="PTRK_0001232900.1"/>
    <property type="gene ID" value="PTRK_0001232900"/>
</dbReference>
<feature type="region of interest" description="Disordered" evidence="1">
    <location>
        <begin position="46"/>
        <end position="93"/>
    </location>
</feature>